<accession>A0ABS4WE84</accession>
<gene>
    <name evidence="2" type="ORF">JOF46_002418</name>
</gene>
<proteinExistence type="predicted"/>
<dbReference type="Proteomes" id="UP000766570">
    <property type="component" value="Unassembled WGS sequence"/>
</dbReference>
<evidence type="ECO:0000313" key="2">
    <source>
        <dbReference type="EMBL" id="MBP2374506.1"/>
    </source>
</evidence>
<keyword evidence="1" id="KW-0472">Membrane</keyword>
<protein>
    <submittedName>
        <fullName evidence="2">Uncharacterized protein</fullName>
    </submittedName>
</protein>
<feature type="transmembrane region" description="Helical" evidence="1">
    <location>
        <begin position="117"/>
        <end position="139"/>
    </location>
</feature>
<organism evidence="2 3">
    <name type="scientific">Paeniglutamicibacter psychrophenolicus</name>
    <dbReference type="NCBI Taxonomy" id="257454"/>
    <lineage>
        <taxon>Bacteria</taxon>
        <taxon>Bacillati</taxon>
        <taxon>Actinomycetota</taxon>
        <taxon>Actinomycetes</taxon>
        <taxon>Micrococcales</taxon>
        <taxon>Micrococcaceae</taxon>
        <taxon>Paeniglutamicibacter</taxon>
    </lineage>
</organism>
<dbReference type="RefSeq" id="WP_209907517.1">
    <property type="nucleotide sequence ID" value="NZ_BAAAMI010000017.1"/>
</dbReference>
<dbReference type="EMBL" id="JAGIOE010000001">
    <property type="protein sequence ID" value="MBP2374506.1"/>
    <property type="molecule type" value="Genomic_DNA"/>
</dbReference>
<keyword evidence="1" id="KW-0812">Transmembrane</keyword>
<feature type="transmembrane region" description="Helical" evidence="1">
    <location>
        <begin position="225"/>
        <end position="246"/>
    </location>
</feature>
<feature type="transmembrane region" description="Helical" evidence="1">
    <location>
        <begin position="83"/>
        <end position="105"/>
    </location>
</feature>
<sequence length="256" mass="26716">MPGLDEAGDYTRKVRFRRTAFISLLAATALFLVSFTLQLLASLQRWVTFSGTRGPTDTSVEDHVYDYFIPGDDWEPIGTAAQLLGAGLLVQVLGLLAMALGIMLLPATTRIFSRLGTAGIAVLEAVLVLLVAATFTAHGGYLLASGANGTIPGMQIGPGVFWTMFWAALLGLGALALIWGNRLPAAGAACALLIGTTLLGYLLATYVVAPIFFGGSHDTARFTETVVAASTAAAAIALAFGARDVVRRADVGVERA</sequence>
<keyword evidence="1" id="KW-1133">Transmembrane helix</keyword>
<evidence type="ECO:0000256" key="1">
    <source>
        <dbReference type="SAM" id="Phobius"/>
    </source>
</evidence>
<feature type="transmembrane region" description="Helical" evidence="1">
    <location>
        <begin position="20"/>
        <end position="41"/>
    </location>
</feature>
<feature type="transmembrane region" description="Helical" evidence="1">
    <location>
        <begin position="159"/>
        <end position="179"/>
    </location>
</feature>
<feature type="transmembrane region" description="Helical" evidence="1">
    <location>
        <begin position="191"/>
        <end position="213"/>
    </location>
</feature>
<name>A0ABS4WE84_9MICC</name>
<evidence type="ECO:0000313" key="3">
    <source>
        <dbReference type="Proteomes" id="UP000766570"/>
    </source>
</evidence>
<reference evidence="2 3" key="1">
    <citation type="submission" date="2021-03" db="EMBL/GenBank/DDBJ databases">
        <title>Sequencing the genomes of 1000 actinobacteria strains.</title>
        <authorList>
            <person name="Klenk H.-P."/>
        </authorList>
    </citation>
    <scope>NUCLEOTIDE SEQUENCE [LARGE SCALE GENOMIC DNA]</scope>
    <source>
        <strain evidence="2 3">DSM 15454</strain>
    </source>
</reference>
<keyword evidence="3" id="KW-1185">Reference proteome</keyword>
<comment type="caution">
    <text evidence="2">The sequence shown here is derived from an EMBL/GenBank/DDBJ whole genome shotgun (WGS) entry which is preliminary data.</text>
</comment>